<feature type="region of interest" description="Disordered" evidence="2">
    <location>
        <begin position="140"/>
        <end position="164"/>
    </location>
</feature>
<gene>
    <name evidence="3" type="ORF">PHYBLDRAFT_79417</name>
</gene>
<feature type="region of interest" description="Disordered" evidence="2">
    <location>
        <begin position="544"/>
        <end position="572"/>
    </location>
</feature>
<organism evidence="3 4">
    <name type="scientific">Phycomyces blakesleeanus (strain ATCC 8743b / DSM 1359 / FGSC 10004 / NBRC 33097 / NRRL 1555)</name>
    <dbReference type="NCBI Taxonomy" id="763407"/>
    <lineage>
        <taxon>Eukaryota</taxon>
        <taxon>Fungi</taxon>
        <taxon>Fungi incertae sedis</taxon>
        <taxon>Mucoromycota</taxon>
        <taxon>Mucoromycotina</taxon>
        <taxon>Mucoromycetes</taxon>
        <taxon>Mucorales</taxon>
        <taxon>Phycomycetaceae</taxon>
        <taxon>Phycomyces</taxon>
    </lineage>
</organism>
<evidence type="ECO:0000313" key="4">
    <source>
        <dbReference type="Proteomes" id="UP000077315"/>
    </source>
</evidence>
<keyword evidence="4" id="KW-1185">Reference proteome</keyword>
<feature type="region of interest" description="Disordered" evidence="2">
    <location>
        <begin position="52"/>
        <end position="71"/>
    </location>
</feature>
<name>A0A167KIH3_PHYB8</name>
<keyword evidence="1" id="KW-0175">Coiled coil</keyword>
<feature type="region of interest" description="Disordered" evidence="2">
    <location>
        <begin position="1"/>
        <end position="32"/>
    </location>
</feature>
<feature type="compositionally biased region" description="Low complexity" evidence="2">
    <location>
        <begin position="81"/>
        <end position="90"/>
    </location>
</feature>
<dbReference type="AlphaFoldDB" id="A0A167KIH3"/>
<feature type="coiled-coil region" evidence="1">
    <location>
        <begin position="230"/>
        <end position="276"/>
    </location>
</feature>
<evidence type="ECO:0000256" key="1">
    <source>
        <dbReference type="SAM" id="Coils"/>
    </source>
</evidence>
<feature type="region of interest" description="Disordered" evidence="2">
    <location>
        <begin position="81"/>
        <end position="102"/>
    </location>
</feature>
<feature type="compositionally biased region" description="Basic and acidic residues" evidence="2">
    <location>
        <begin position="548"/>
        <end position="562"/>
    </location>
</feature>
<dbReference type="OrthoDB" id="2283025at2759"/>
<dbReference type="InParanoid" id="A0A167KIH3"/>
<dbReference type="RefSeq" id="XP_018286219.1">
    <property type="nucleotide sequence ID" value="XM_018443464.1"/>
</dbReference>
<protein>
    <submittedName>
        <fullName evidence="3">Uncharacterized protein</fullName>
    </submittedName>
</protein>
<dbReference type="STRING" id="763407.A0A167KIH3"/>
<sequence>MEPIDTSPIDSPRPQSKRWVKRPTSTKPRKVDLELQRIKSLAVVSVLNKAFHQEGQESPSPPPIARQQSSSSIDKMEFRMLRSQSSTTSLRLEDPPRSRPRSQTLNFTRKLKQEELDRIEADLLEMFAIVLREAEAHAMCKSSNKKDQPPPSSPSPSSPLSSISTISTAENELAERYRVLENLYSASTERLEIASKQQASQERQQVQRDQTTQRTLTACLEQKELESVKVRTLSELVLKQEQLIRQLESNLDTMRLENAQLQLVAGEDGLRRLEEARASMAELALGVDGLSLATQDHTDQLANLQAALGTSQERTECDLKRSEILSQECGAQRHDLDDKLISLMRQLADRDQLIKNYQTRAFIENSNSWPPRRNSAPHFVRAQKREQDRRISLVPTEKEDLEDDDGCTIQTEQSSYSSISLSGSGIPRPPDGPIQQGRRRSSAQDNNRRSYIARWAGGGSVNGSMIPPPAPPPTDPLPPIPAETITVSRSVLPRPVSVDNYARDEPIDTYREFTEQLQARFGISKEIDELRVWQSSDLEALQKQVSSRWKDDPESRINDPRRHSTMTISSKESPAFWRGMKKKLGV</sequence>
<dbReference type="Proteomes" id="UP000077315">
    <property type="component" value="Unassembled WGS sequence"/>
</dbReference>
<dbReference type="EMBL" id="KV440996">
    <property type="protein sequence ID" value="OAD68179.1"/>
    <property type="molecule type" value="Genomic_DNA"/>
</dbReference>
<evidence type="ECO:0000256" key="2">
    <source>
        <dbReference type="SAM" id="MobiDB-lite"/>
    </source>
</evidence>
<feature type="region of interest" description="Disordered" evidence="2">
    <location>
        <begin position="365"/>
        <end position="447"/>
    </location>
</feature>
<accession>A0A167KIH3</accession>
<dbReference type="VEuPathDB" id="FungiDB:PHYBLDRAFT_79417"/>
<proteinExistence type="predicted"/>
<feature type="compositionally biased region" description="Low complexity" evidence="2">
    <location>
        <begin position="414"/>
        <end position="426"/>
    </location>
</feature>
<evidence type="ECO:0000313" key="3">
    <source>
        <dbReference type="EMBL" id="OAD68179.1"/>
    </source>
</evidence>
<dbReference type="GeneID" id="29004369"/>
<reference evidence="4" key="1">
    <citation type="submission" date="2015-06" db="EMBL/GenBank/DDBJ databases">
        <title>Expansion of signal transduction pathways in fungi by whole-genome duplication.</title>
        <authorList>
            <consortium name="DOE Joint Genome Institute"/>
            <person name="Corrochano L.M."/>
            <person name="Kuo A."/>
            <person name="Marcet-Houben M."/>
            <person name="Polaino S."/>
            <person name="Salamov A."/>
            <person name="Villalobos J.M."/>
            <person name="Alvarez M.I."/>
            <person name="Avalos J."/>
            <person name="Benito E.P."/>
            <person name="Benoit I."/>
            <person name="Burger G."/>
            <person name="Camino L.P."/>
            <person name="Canovas D."/>
            <person name="Cerda-Olmedo E."/>
            <person name="Cheng J.-F."/>
            <person name="Dominguez A."/>
            <person name="Elias M."/>
            <person name="Eslava A.P."/>
            <person name="Glaser F."/>
            <person name="Grimwood J."/>
            <person name="Gutierrez G."/>
            <person name="Heitman J."/>
            <person name="Henrissat B."/>
            <person name="Iturriaga E.A."/>
            <person name="Lang B.F."/>
            <person name="Lavin J.L."/>
            <person name="Lee S."/>
            <person name="Li W."/>
            <person name="Lindquist E."/>
            <person name="Lopez-Garcia S."/>
            <person name="Luque E.M."/>
            <person name="Marcos A.T."/>
            <person name="Martin J."/>
            <person name="McCluskey K."/>
            <person name="Medina H.R."/>
            <person name="Miralles-Duran A."/>
            <person name="Miyazaki A."/>
            <person name="Munoz-Torres E."/>
            <person name="Oguiza J.A."/>
            <person name="Ohm R."/>
            <person name="Olmedo M."/>
            <person name="Orejas M."/>
            <person name="Ortiz-Castellanos L."/>
            <person name="Pisabarro A.G."/>
            <person name="Rodriguez-Romero J."/>
            <person name="Ruiz-Herrera J."/>
            <person name="Ruiz-Vazquez R."/>
            <person name="Sanz C."/>
            <person name="Schackwitz W."/>
            <person name="Schmutz J."/>
            <person name="Shahriari M."/>
            <person name="Shelest E."/>
            <person name="Silva-Franco F."/>
            <person name="Soanes D."/>
            <person name="Syed K."/>
            <person name="Tagua V.G."/>
            <person name="Talbot N.J."/>
            <person name="Thon M."/>
            <person name="De vries R.P."/>
            <person name="Wiebenga A."/>
            <person name="Yadav J.S."/>
            <person name="Braun E.L."/>
            <person name="Baker S."/>
            <person name="Garre V."/>
            <person name="Horwitz B."/>
            <person name="Torres-Martinez S."/>
            <person name="Idnurm A."/>
            <person name="Herrera-Estrella A."/>
            <person name="Gabaldon T."/>
            <person name="Grigoriev I.V."/>
        </authorList>
    </citation>
    <scope>NUCLEOTIDE SEQUENCE [LARGE SCALE GENOMIC DNA]</scope>
    <source>
        <strain evidence="4">NRRL 1555(-)</strain>
    </source>
</reference>